<evidence type="ECO:0000256" key="1">
    <source>
        <dbReference type="SAM" id="MobiDB-lite"/>
    </source>
</evidence>
<evidence type="ECO:0000256" key="2">
    <source>
        <dbReference type="SAM" id="SignalP"/>
    </source>
</evidence>
<reference evidence="4" key="1">
    <citation type="journal article" date="2021" name="bioRxiv">
        <title>Whole Genome Assembly and Annotation of Northern Wild Rice, Zizania palustris L., Supports a Whole Genome Duplication in the Zizania Genus.</title>
        <authorList>
            <person name="Haas M."/>
            <person name="Kono T."/>
            <person name="Macchietto M."/>
            <person name="Millas R."/>
            <person name="McGilp L."/>
            <person name="Shao M."/>
            <person name="Duquette J."/>
            <person name="Hirsch C.N."/>
            <person name="Kimball J."/>
        </authorList>
    </citation>
    <scope>NUCLEOTIDE SEQUENCE</scope>
    <source>
        <tissue evidence="4">Fresh leaf tissue</tissue>
    </source>
</reference>
<comment type="caution">
    <text evidence="4">The sequence shown here is derived from an EMBL/GenBank/DDBJ whole genome shotgun (WGS) entry which is preliminary data.</text>
</comment>
<dbReference type="InterPro" id="IPR006852">
    <property type="entry name" value="TOD1_MUCI70"/>
</dbReference>
<dbReference type="PANTHER" id="PTHR12956:SF22">
    <property type="entry name" value="OS06G0724300 PROTEIN"/>
    <property type="match status" value="1"/>
</dbReference>
<feature type="signal peptide" evidence="2">
    <location>
        <begin position="1"/>
        <end position="20"/>
    </location>
</feature>
<reference evidence="4" key="2">
    <citation type="submission" date="2021-02" db="EMBL/GenBank/DDBJ databases">
        <authorList>
            <person name="Kimball J.A."/>
            <person name="Haas M.W."/>
            <person name="Macchietto M."/>
            <person name="Kono T."/>
            <person name="Duquette J."/>
            <person name="Shao M."/>
        </authorList>
    </citation>
    <scope>NUCLEOTIDE SEQUENCE</scope>
    <source>
        <tissue evidence="4">Fresh leaf tissue</tissue>
    </source>
</reference>
<feature type="region of interest" description="Disordered" evidence="1">
    <location>
        <begin position="219"/>
        <end position="312"/>
    </location>
</feature>
<sequence length="312" mass="34218">MKGALLVLAFHLWSCSSSVAFLSALCRKDSKVLNVLDSHQNHALHRCHIPVAHNPNSVAIPKRTLNTIVEKLSYITVDKQDNDLSPLFGGHQSWKQREDGFKLNNTVKVHCGFMKNSGADMDDVDVKYIQKCKFVVASGILDGYDVPHQPSNISLRSQKLFCLLMVVDEASLDFIGKSTTIKFDRAGGKWGLGDLLRPPPVEPIGGVQGHEAVGEEGVAAVGVHPRGGRLGERERVEGGGLARDSAVPDRSRKSDASRASRGGASDGQAEKGRAGRKKVKKSGCPRQRRSRRRSSPRRRSPQRRAKPRLLRV</sequence>
<organism evidence="4 5">
    <name type="scientific">Zizania palustris</name>
    <name type="common">Northern wild rice</name>
    <dbReference type="NCBI Taxonomy" id="103762"/>
    <lineage>
        <taxon>Eukaryota</taxon>
        <taxon>Viridiplantae</taxon>
        <taxon>Streptophyta</taxon>
        <taxon>Embryophyta</taxon>
        <taxon>Tracheophyta</taxon>
        <taxon>Spermatophyta</taxon>
        <taxon>Magnoliopsida</taxon>
        <taxon>Liliopsida</taxon>
        <taxon>Poales</taxon>
        <taxon>Poaceae</taxon>
        <taxon>BOP clade</taxon>
        <taxon>Oryzoideae</taxon>
        <taxon>Oryzeae</taxon>
        <taxon>Zizaniinae</taxon>
        <taxon>Zizania</taxon>
    </lineage>
</organism>
<dbReference type="Pfam" id="PF04765">
    <property type="entry name" value="TOD1_MUCI70"/>
    <property type="match status" value="1"/>
</dbReference>
<feature type="chain" id="PRO_5035284778" description="TOD1/MUCI70 glycosyltransferase-like domain-containing protein" evidence="2">
    <location>
        <begin position="21"/>
        <end position="312"/>
    </location>
</feature>
<feature type="compositionally biased region" description="Basic residues" evidence="1">
    <location>
        <begin position="274"/>
        <end position="312"/>
    </location>
</feature>
<protein>
    <recommendedName>
        <fullName evidence="3">TOD1/MUCI70 glycosyltransferase-like domain-containing protein</fullName>
    </recommendedName>
</protein>
<feature type="compositionally biased region" description="Basic and acidic residues" evidence="1">
    <location>
        <begin position="246"/>
        <end position="258"/>
    </location>
</feature>
<dbReference type="EMBL" id="JAAALK010000080">
    <property type="protein sequence ID" value="KAG8093711.1"/>
    <property type="molecule type" value="Genomic_DNA"/>
</dbReference>
<keyword evidence="2" id="KW-0732">Signal</keyword>
<dbReference type="PANTHER" id="PTHR12956">
    <property type="entry name" value="ALKALINE CERAMIDASE-RELATED"/>
    <property type="match status" value="1"/>
</dbReference>
<accession>A0A8J5WRK1</accession>
<dbReference type="OrthoDB" id="1905162at2759"/>
<dbReference type="Proteomes" id="UP000729402">
    <property type="component" value="Unassembled WGS sequence"/>
</dbReference>
<evidence type="ECO:0000313" key="4">
    <source>
        <dbReference type="EMBL" id="KAG8093711.1"/>
    </source>
</evidence>
<name>A0A8J5WRK1_ZIZPA</name>
<evidence type="ECO:0000313" key="5">
    <source>
        <dbReference type="Proteomes" id="UP000729402"/>
    </source>
</evidence>
<dbReference type="AlphaFoldDB" id="A0A8J5WRK1"/>
<feature type="domain" description="TOD1/MUCI70 glycosyltransferase-like" evidence="3">
    <location>
        <begin position="72"/>
        <end position="190"/>
    </location>
</feature>
<dbReference type="InterPro" id="IPR048354">
    <property type="entry name" value="TOD1_MUCI70_glycTrfase_dom"/>
</dbReference>
<proteinExistence type="predicted"/>
<evidence type="ECO:0000259" key="3">
    <source>
        <dbReference type="Pfam" id="PF04765"/>
    </source>
</evidence>
<keyword evidence="5" id="KW-1185">Reference proteome</keyword>
<gene>
    <name evidence="4" type="ORF">GUJ93_ZPchr0012g18812</name>
</gene>